<gene>
    <name evidence="1" type="ORF">LCGC14_0775580</name>
</gene>
<accession>A0A0F9T3Y5</accession>
<reference evidence="1" key="1">
    <citation type="journal article" date="2015" name="Nature">
        <title>Complex archaea that bridge the gap between prokaryotes and eukaryotes.</title>
        <authorList>
            <person name="Spang A."/>
            <person name="Saw J.H."/>
            <person name="Jorgensen S.L."/>
            <person name="Zaremba-Niedzwiedzka K."/>
            <person name="Martijn J."/>
            <person name="Lind A.E."/>
            <person name="van Eijk R."/>
            <person name="Schleper C."/>
            <person name="Guy L."/>
            <person name="Ettema T.J."/>
        </authorList>
    </citation>
    <scope>NUCLEOTIDE SEQUENCE</scope>
</reference>
<evidence type="ECO:0000313" key="1">
    <source>
        <dbReference type="EMBL" id="KKN36228.1"/>
    </source>
</evidence>
<sequence length="500" mass="53083">ELALQKAVSDGSFEPIFEALRGFSTKLGVFLQGVAEAMPEALGQVDFTGLVDSVEDLGTALKGAFEALFGEIDLTTPEGLAAAIQKIVDGAELLTNVTSGIVEAWTPFLEMLGKAFESATSLDEATEKLIGKVLGMGQALNIVAKALPGISGGMNTLAGAIGFLGTTNLIRAGASGGLLTLATGLGAMKLALAGGAIGLGLYGIAKAAEYAAEKADELLYGPLELLKQPIETHLTLDSGNVLELATGIIRDIEGRVISIPFEIKEPTGATRELIDWSKDPEIKKLIVIDGDKIETTAESITDRIKDAIATGATFTDEIFAGVADSVNKKLSEIDPISKDQKTLAIQRLEEIKVKGKTIQTAVEWSAKLNISKVESETKRIEALFKSLGTTIESTTDLLGDLFGSLGSGDLHGLDLMALREAIDQNLNIQQEAWELQKKTGEAGLRLLELKAERMERGDAMIQIDGAGLQPHLEAFMYAILEELQITMSEEASEFLLNVPA</sequence>
<dbReference type="EMBL" id="LAZR01001979">
    <property type="protein sequence ID" value="KKN36228.1"/>
    <property type="molecule type" value="Genomic_DNA"/>
</dbReference>
<comment type="caution">
    <text evidence="1">The sequence shown here is derived from an EMBL/GenBank/DDBJ whole genome shotgun (WGS) entry which is preliminary data.</text>
</comment>
<dbReference type="AlphaFoldDB" id="A0A0F9T3Y5"/>
<name>A0A0F9T3Y5_9ZZZZ</name>
<organism evidence="1">
    <name type="scientific">marine sediment metagenome</name>
    <dbReference type="NCBI Taxonomy" id="412755"/>
    <lineage>
        <taxon>unclassified sequences</taxon>
        <taxon>metagenomes</taxon>
        <taxon>ecological metagenomes</taxon>
    </lineage>
</organism>
<feature type="non-terminal residue" evidence="1">
    <location>
        <position position="1"/>
    </location>
</feature>
<proteinExistence type="predicted"/>
<protein>
    <recommendedName>
        <fullName evidence="2">Phage tail tape measure protein domain-containing protein</fullName>
    </recommendedName>
</protein>
<evidence type="ECO:0008006" key="2">
    <source>
        <dbReference type="Google" id="ProtNLM"/>
    </source>
</evidence>